<evidence type="ECO:0000313" key="5">
    <source>
        <dbReference type="Proteomes" id="UP000318380"/>
    </source>
</evidence>
<gene>
    <name evidence="4" type="ORF">FB561_5174</name>
</gene>
<dbReference type="InterPro" id="IPR025280">
    <property type="entry name" value="SNIPE"/>
</dbReference>
<feature type="compositionally biased region" description="Pro residues" evidence="2">
    <location>
        <begin position="10"/>
        <end position="19"/>
    </location>
</feature>
<feature type="coiled-coil region" evidence="1">
    <location>
        <begin position="280"/>
        <end position="338"/>
    </location>
</feature>
<feature type="coiled-coil region" evidence="1">
    <location>
        <begin position="102"/>
        <end position="155"/>
    </location>
</feature>
<accession>A0A561BZ84</accession>
<name>A0A561BZ84_9ACTN</name>
<comment type="caution">
    <text evidence="4">The sequence shown here is derived from an EMBL/GenBank/DDBJ whole genome shotgun (WGS) entry which is preliminary data.</text>
</comment>
<reference evidence="4 5" key="1">
    <citation type="submission" date="2019-06" db="EMBL/GenBank/DDBJ databases">
        <title>Sequencing the genomes of 1000 actinobacteria strains.</title>
        <authorList>
            <person name="Klenk H.-P."/>
        </authorList>
    </citation>
    <scope>NUCLEOTIDE SEQUENCE [LARGE SCALE GENOMIC DNA]</scope>
    <source>
        <strain evidence="4 5">DSM 24683</strain>
    </source>
</reference>
<dbReference type="Proteomes" id="UP000318380">
    <property type="component" value="Unassembled WGS sequence"/>
</dbReference>
<evidence type="ECO:0000256" key="1">
    <source>
        <dbReference type="SAM" id="Coils"/>
    </source>
</evidence>
<dbReference type="AlphaFoldDB" id="A0A561BZ84"/>
<dbReference type="SMART" id="SM00974">
    <property type="entry name" value="T5orf172"/>
    <property type="match status" value="1"/>
</dbReference>
<evidence type="ECO:0000313" key="4">
    <source>
        <dbReference type="EMBL" id="TWD84002.1"/>
    </source>
</evidence>
<feature type="region of interest" description="Disordered" evidence="2">
    <location>
        <begin position="1"/>
        <end position="32"/>
    </location>
</feature>
<evidence type="ECO:0000256" key="2">
    <source>
        <dbReference type="SAM" id="MobiDB-lite"/>
    </source>
</evidence>
<proteinExistence type="predicted"/>
<keyword evidence="5" id="KW-1185">Reference proteome</keyword>
<evidence type="ECO:0000259" key="3">
    <source>
        <dbReference type="SMART" id="SM00974"/>
    </source>
</evidence>
<dbReference type="Pfam" id="PF13455">
    <property type="entry name" value="MUG113"/>
    <property type="match status" value="1"/>
</dbReference>
<organism evidence="4 5">
    <name type="scientific">Kribbella amoyensis</name>
    <dbReference type="NCBI Taxonomy" id="996641"/>
    <lineage>
        <taxon>Bacteria</taxon>
        <taxon>Bacillati</taxon>
        <taxon>Actinomycetota</taxon>
        <taxon>Actinomycetes</taxon>
        <taxon>Propionibacteriales</taxon>
        <taxon>Kribbellaceae</taxon>
        <taxon>Kribbella</taxon>
    </lineage>
</organism>
<feature type="domain" description="Bacteriophage T5 Orf172 DNA-binding" evidence="3">
    <location>
        <begin position="381"/>
        <end position="464"/>
    </location>
</feature>
<dbReference type="OrthoDB" id="9811665at2"/>
<keyword evidence="1" id="KW-0175">Coiled coil</keyword>
<protein>
    <submittedName>
        <fullName evidence="4">T5orf172 domain-containing protein</fullName>
    </submittedName>
</protein>
<sequence>MRGFRFNAPPGWPPPPEGWEPPDGWLPDPSWPPAPPEWTFWVPDHHEQADSLEAKHRAPTPVTEPAEVPPANAEPVPVEHIATESTAPLAADNALTVERDRLAAVQDEIAEATKILADLRASADNLQRQDPPDLRDELEQSAADLRAQLVELNDALLLQQVGIYEYHHPLENADAYRERLAGLREQIKTRVRSKEAVLASDMFSYNNSLAKGRKMTSDFAKLMLRAYNAEADNCVRSLRAGAVATAKKRLEASVETIARLGSMMEMRISPDYHALRLEEIELTADYLMKVQEEREQAREERERLREERKAEQELAAERERLDKERTHYLNALQALREQGKLEEAVELEARLGEIDKAIELNDFRAANIRAGYVYVISNIGAFGKDVVKIGLTRRLEPLDRIRELGDASVPFPFDVHALYFSDDAVTLENELHAAFADRRLNQVNLRREFFFATPAEVREILAAKVGSLLEFSEAPEATQYFQSHATWPARA</sequence>
<dbReference type="InterPro" id="IPR018306">
    <property type="entry name" value="Phage_T5_Orf172_DNA-bd"/>
</dbReference>
<dbReference type="Pfam" id="PF13250">
    <property type="entry name" value="SNIPE"/>
    <property type="match status" value="1"/>
</dbReference>
<dbReference type="EMBL" id="VIVK01000001">
    <property type="protein sequence ID" value="TWD84002.1"/>
    <property type="molecule type" value="Genomic_DNA"/>
</dbReference>